<dbReference type="EMBL" id="JAJOMB010000033">
    <property type="protein sequence ID" value="MCD5316746.1"/>
    <property type="molecule type" value="Genomic_DNA"/>
</dbReference>
<dbReference type="Pfam" id="PF13560">
    <property type="entry name" value="HTH_31"/>
    <property type="match status" value="1"/>
</dbReference>
<dbReference type="AlphaFoldDB" id="A0A9X1NP81"/>
<sequence length="80" mass="8759">MSDLGRVVARNIRGERSRLGLTQEEFGKLVGWSLSQAHDAEKGNRQIKVFEIPAICKALEVTFADLCRGATSEDLDALGL</sequence>
<reference evidence="2" key="1">
    <citation type="submission" date="2021-11" db="EMBL/GenBank/DDBJ databases">
        <title>Streptomyces corallinus and Kineosporia corallina sp. nov., two new coral-derived marine actinobacteria.</title>
        <authorList>
            <person name="Buangrab K."/>
            <person name="Sutthacheep M."/>
            <person name="Yeemin T."/>
            <person name="Harunari E."/>
            <person name="Igarashi Y."/>
            <person name="Sripreechasak P."/>
            <person name="Kanchanasin P."/>
            <person name="Tanasupawat S."/>
            <person name="Phongsopitanun W."/>
        </authorList>
    </citation>
    <scope>NUCLEOTIDE SEQUENCE</scope>
    <source>
        <strain evidence="2">JCM 31032</strain>
    </source>
</reference>
<feature type="domain" description="HTH cro/C1-type" evidence="1">
    <location>
        <begin position="12"/>
        <end position="66"/>
    </location>
</feature>
<comment type="caution">
    <text evidence="2">The sequence shown here is derived from an EMBL/GenBank/DDBJ whole genome shotgun (WGS) entry which is preliminary data.</text>
</comment>
<evidence type="ECO:0000259" key="1">
    <source>
        <dbReference type="PROSITE" id="PS50943"/>
    </source>
</evidence>
<proteinExistence type="predicted"/>
<evidence type="ECO:0000313" key="2">
    <source>
        <dbReference type="EMBL" id="MCD5316746.1"/>
    </source>
</evidence>
<dbReference type="InterPro" id="IPR001387">
    <property type="entry name" value="Cro/C1-type_HTH"/>
</dbReference>
<accession>A0A9X1NP81</accession>
<dbReference type="SMART" id="SM00530">
    <property type="entry name" value="HTH_XRE"/>
    <property type="match status" value="1"/>
</dbReference>
<evidence type="ECO:0000313" key="3">
    <source>
        <dbReference type="Proteomes" id="UP001138997"/>
    </source>
</evidence>
<gene>
    <name evidence="2" type="ORF">LR394_38200</name>
</gene>
<protein>
    <submittedName>
        <fullName evidence="2">Helix-turn-helix domain-containing protein</fullName>
    </submittedName>
</protein>
<dbReference type="Gene3D" id="1.10.260.40">
    <property type="entry name" value="lambda repressor-like DNA-binding domains"/>
    <property type="match status" value="1"/>
</dbReference>
<dbReference type="Proteomes" id="UP001138997">
    <property type="component" value="Unassembled WGS sequence"/>
</dbReference>
<keyword evidence="3" id="KW-1185">Reference proteome</keyword>
<dbReference type="CDD" id="cd00093">
    <property type="entry name" value="HTH_XRE"/>
    <property type="match status" value="1"/>
</dbReference>
<dbReference type="GO" id="GO:0003677">
    <property type="term" value="F:DNA binding"/>
    <property type="evidence" value="ECO:0007669"/>
    <property type="project" value="InterPro"/>
</dbReference>
<dbReference type="PROSITE" id="PS50943">
    <property type="entry name" value="HTH_CROC1"/>
    <property type="match status" value="1"/>
</dbReference>
<dbReference type="SUPFAM" id="SSF47413">
    <property type="entry name" value="lambda repressor-like DNA-binding domains"/>
    <property type="match status" value="1"/>
</dbReference>
<organism evidence="2 3">
    <name type="scientific">Kineosporia babensis</name>
    <dbReference type="NCBI Taxonomy" id="499548"/>
    <lineage>
        <taxon>Bacteria</taxon>
        <taxon>Bacillati</taxon>
        <taxon>Actinomycetota</taxon>
        <taxon>Actinomycetes</taxon>
        <taxon>Kineosporiales</taxon>
        <taxon>Kineosporiaceae</taxon>
        <taxon>Kineosporia</taxon>
    </lineage>
</organism>
<name>A0A9X1NP81_9ACTN</name>
<dbReference type="InterPro" id="IPR010982">
    <property type="entry name" value="Lambda_DNA-bd_dom_sf"/>
</dbReference>
<dbReference type="RefSeq" id="WP_231449597.1">
    <property type="nucleotide sequence ID" value="NZ_JAJOMB010000033.1"/>
</dbReference>